<feature type="transmembrane region" description="Helical" evidence="2">
    <location>
        <begin position="85"/>
        <end position="105"/>
    </location>
</feature>
<keyword evidence="2" id="KW-0472">Membrane</keyword>
<evidence type="ECO:0000256" key="2">
    <source>
        <dbReference type="SAM" id="Phobius"/>
    </source>
</evidence>
<dbReference type="PANTHER" id="PTHR36526:SF1">
    <property type="entry name" value="TRANSMEMBRANE PROTEIN 154"/>
    <property type="match status" value="1"/>
</dbReference>
<dbReference type="InterPro" id="IPR028064">
    <property type="entry name" value="TMEM154"/>
</dbReference>
<protein>
    <submittedName>
        <fullName evidence="4">Uncharacterized protein LOC101369824</fullName>
    </submittedName>
</protein>
<keyword evidence="3" id="KW-1185">Reference proteome</keyword>
<evidence type="ECO:0000256" key="1">
    <source>
        <dbReference type="SAM" id="MobiDB-lite"/>
    </source>
</evidence>
<feature type="compositionally biased region" description="Polar residues" evidence="1">
    <location>
        <begin position="282"/>
        <end position="295"/>
    </location>
</feature>
<dbReference type="RefSeq" id="XP_004402497.1">
    <property type="nucleotide sequence ID" value="XM_004402440.1"/>
</dbReference>
<dbReference type="Proteomes" id="UP000245340">
    <property type="component" value="Unplaced"/>
</dbReference>
<evidence type="ECO:0000313" key="4">
    <source>
        <dbReference type="RefSeq" id="XP_004402497.1"/>
    </source>
</evidence>
<keyword evidence="2" id="KW-0812">Transmembrane</keyword>
<organism evidence="3 4">
    <name type="scientific">Odobenus rosmarus divergens</name>
    <name type="common">Pacific walrus</name>
    <dbReference type="NCBI Taxonomy" id="9708"/>
    <lineage>
        <taxon>Eukaryota</taxon>
        <taxon>Metazoa</taxon>
        <taxon>Chordata</taxon>
        <taxon>Craniata</taxon>
        <taxon>Vertebrata</taxon>
        <taxon>Euteleostomi</taxon>
        <taxon>Mammalia</taxon>
        <taxon>Eutheria</taxon>
        <taxon>Laurasiatheria</taxon>
        <taxon>Carnivora</taxon>
        <taxon>Caniformia</taxon>
        <taxon>Pinnipedia</taxon>
        <taxon>Odobenidae</taxon>
        <taxon>Odobenus</taxon>
    </lineage>
</organism>
<proteinExistence type="predicted"/>
<sequence length="392" mass="43736">MFNILPARAPFTLNQHSVTLNWKTKRSGSSLPLDACRIYLKLIENNIVALSPWHLNFVCVPTDFSEETEQSAEMPLEEENRDEDFYIQTVFVAVTTGAFMANSSFGDIDEDENQLEFVLMVLIPLVLFALLFLSVIILVIRYKRKRTKQEPSSQGSQSALQTCELGSENIKVPIFEEDTPSVMEIEMEELDKWMNSMNRNADCECLPTLKEEKESNHNPRMEMTMFGVFLIRELFGQDARSVTGERIDDAAAWVLVPYGSTVIWGVPSCACLHSSVRPKQSGFSSQDDSLASPHSHSVKPAPAYGTNSGKSQGFALRCSKLWSIMTRERFDAGLLPSSELGNIRQGQTEGALEDKLVRRPKKADLLPPATQGQLGNEVFRAASGLVSLLAFQ</sequence>
<dbReference type="InterPro" id="IPR053087">
    <property type="entry name" value="TMEM154-like"/>
</dbReference>
<keyword evidence="2" id="KW-1133">Transmembrane helix</keyword>
<dbReference type="AlphaFoldDB" id="A0A9B0GNX9"/>
<dbReference type="PANTHER" id="PTHR36526">
    <property type="entry name" value="TRANSMEMBRANE PROTEIN 154"/>
    <property type="match status" value="1"/>
</dbReference>
<gene>
    <name evidence="4" type="primary">LOC101369824</name>
</gene>
<dbReference type="Pfam" id="PF15102">
    <property type="entry name" value="TMEM154"/>
    <property type="match status" value="1"/>
</dbReference>
<reference evidence="4" key="1">
    <citation type="submission" date="2025-08" db="UniProtKB">
        <authorList>
            <consortium name="RefSeq"/>
        </authorList>
    </citation>
    <scope>IDENTIFICATION</scope>
</reference>
<name>A0A9B0GNX9_ODORO</name>
<accession>A0A9B0GNX9</accession>
<feature type="transmembrane region" description="Helical" evidence="2">
    <location>
        <begin position="117"/>
        <end position="140"/>
    </location>
</feature>
<evidence type="ECO:0000313" key="3">
    <source>
        <dbReference type="Proteomes" id="UP000245340"/>
    </source>
</evidence>
<feature type="region of interest" description="Disordered" evidence="1">
    <location>
        <begin position="282"/>
        <end position="310"/>
    </location>
</feature>